<evidence type="ECO:0000256" key="1">
    <source>
        <dbReference type="SAM" id="MobiDB-lite"/>
    </source>
</evidence>
<evidence type="ECO:0000313" key="3">
    <source>
        <dbReference type="Proteomes" id="UP000070544"/>
    </source>
</evidence>
<name>A0A139AAT6_GONPJ</name>
<dbReference type="AlphaFoldDB" id="A0A139AAT6"/>
<accession>A0A139AAT6</accession>
<sequence>MNRHVMLHQQKPRLGSHDDIAGRPSPASRVELGVLSLALRLHDRTKDPSAPGTSVMPESFADLMPRSYPDDPETGVLKDEERTVAFRRFLAIMESVKSWDGVDLSAMPPDERTHVAFWMEKVARNSLLKSFGKSKRRRMVVLGGSSTNVNHACIPNAVWKLRGAAEADESTSANGSSGTIADVVEVWAARDIVNGEEISVPYVPVR</sequence>
<keyword evidence="3" id="KW-1185">Reference proteome</keyword>
<reference evidence="2 3" key="1">
    <citation type="journal article" date="2015" name="Genome Biol. Evol.">
        <title>Phylogenomic analyses indicate that early fungi evolved digesting cell walls of algal ancestors of land plants.</title>
        <authorList>
            <person name="Chang Y."/>
            <person name="Wang S."/>
            <person name="Sekimoto S."/>
            <person name="Aerts A.L."/>
            <person name="Choi C."/>
            <person name="Clum A."/>
            <person name="LaButti K.M."/>
            <person name="Lindquist E.A."/>
            <person name="Yee Ngan C."/>
            <person name="Ohm R.A."/>
            <person name="Salamov A.A."/>
            <person name="Grigoriev I.V."/>
            <person name="Spatafora J.W."/>
            <person name="Berbee M.L."/>
        </authorList>
    </citation>
    <scope>NUCLEOTIDE SEQUENCE [LARGE SCALE GENOMIC DNA]</scope>
    <source>
        <strain evidence="2 3">JEL478</strain>
    </source>
</reference>
<proteinExistence type="predicted"/>
<organism evidence="2 3">
    <name type="scientific">Gonapodya prolifera (strain JEL478)</name>
    <name type="common">Monoblepharis prolifera</name>
    <dbReference type="NCBI Taxonomy" id="1344416"/>
    <lineage>
        <taxon>Eukaryota</taxon>
        <taxon>Fungi</taxon>
        <taxon>Fungi incertae sedis</taxon>
        <taxon>Chytridiomycota</taxon>
        <taxon>Chytridiomycota incertae sedis</taxon>
        <taxon>Monoblepharidomycetes</taxon>
        <taxon>Monoblepharidales</taxon>
        <taxon>Gonapodyaceae</taxon>
        <taxon>Gonapodya</taxon>
    </lineage>
</organism>
<evidence type="ECO:0008006" key="4">
    <source>
        <dbReference type="Google" id="ProtNLM"/>
    </source>
</evidence>
<protein>
    <recommendedName>
        <fullName evidence="4">SET domain-containing protein</fullName>
    </recommendedName>
</protein>
<feature type="region of interest" description="Disordered" evidence="1">
    <location>
        <begin position="1"/>
        <end position="26"/>
    </location>
</feature>
<dbReference type="Proteomes" id="UP000070544">
    <property type="component" value="Unassembled WGS sequence"/>
</dbReference>
<dbReference type="OrthoDB" id="438641at2759"/>
<dbReference type="InterPro" id="IPR046341">
    <property type="entry name" value="SET_dom_sf"/>
</dbReference>
<dbReference type="SUPFAM" id="SSF82199">
    <property type="entry name" value="SET domain"/>
    <property type="match status" value="1"/>
</dbReference>
<evidence type="ECO:0000313" key="2">
    <source>
        <dbReference type="EMBL" id="KXS13503.1"/>
    </source>
</evidence>
<dbReference type="Gene3D" id="2.170.270.10">
    <property type="entry name" value="SET domain"/>
    <property type="match status" value="1"/>
</dbReference>
<gene>
    <name evidence="2" type="ORF">M427DRAFT_368835</name>
</gene>
<dbReference type="EMBL" id="KQ965777">
    <property type="protein sequence ID" value="KXS13503.1"/>
    <property type="molecule type" value="Genomic_DNA"/>
</dbReference>